<dbReference type="Gene3D" id="1.25.40.10">
    <property type="entry name" value="Tetratricopeptide repeat domain"/>
    <property type="match status" value="1"/>
</dbReference>
<accession>A0ABR3GHP8</accession>
<dbReference type="InterPro" id="IPR011990">
    <property type="entry name" value="TPR-like_helical_dom_sf"/>
</dbReference>
<feature type="domain" description="CHAT" evidence="1">
    <location>
        <begin position="915"/>
        <end position="1239"/>
    </location>
</feature>
<dbReference type="Proteomes" id="UP001447188">
    <property type="component" value="Unassembled WGS sequence"/>
</dbReference>
<proteinExistence type="predicted"/>
<sequence length="1253" mass="139572">MSNPMEDIEHLQMLSDVWNAMSQIEDPDNAIALIEELIAASPPASMQPQLQAQLAALRGMRSRRTGNVQATRSMDGAFLATPAGGRDTAPVTGTTHNSRGFSLYNHMTQITATMMKFEETGNIDHLNVIITLAEEIVAVITPDRPGRRAVLGILIYHYYRRFDLLDGQEDLERAIQTAWQIIETSTLRELWESNILNVLSILFYLKCGKFGVLEECERLIPVFEEGATELFPFSRDRASSLLMLSTDLYQRLEQLGNLADLDRSIQITQLVLHTTPPGHPMRARALKNIVTGLWGRFNLSGAPEDIEKAIGASAEVVVATPADCPELHNVLINHSMLLLLRFRYLRSPEDIDTSMEMAQGASAAVPGGGSPSGEILMGVGTTFHTRFERFGALEDLEKAINFHVQAVEAIPPGGSARPMALVALASSFFSRFLRLGVASDLEKAIVVGELSVEASRPNPHLHHHLSMLPIRFRLSMSRTIEDIDRSIEDIKRLIESALVVGDSDCAARYRLLSCEFQLRFTQSQELNDLENAIQAAELAVEVLPTDHPLGAEMLYCLATLLSMYTLVTHRILHSMLKGNPVECQLSEYEHQRFRKKMDAFLQYLNIPGNSPVPIPQDYLLCQLSESGHQRFRKKMDAFLQHLDIPALGSRSSHFQDSVDHYLMAWGCDNSWPLQRINSAHKAAKYLGWMGRWAEASSLLDATVKMLPAISPQFLGPDDQQHALSEFSPLTADALAAALQVGSDINHCLTLLELGRGIIMGFGIDCRSDLPKLQENSDLFNKFNRLRIEIDTPLAKVLGESSQSTERRRRRRVHVIREMGQTLASIRQQPGFEDFQLPPRPVNLMAMAKEGAIIIINSTMHRSDAILVTDSDIKSLRLPKLVFSDVEIRMKQLAAVVRGSQATYNSRNEEMESVLLWLWESTVEPVFNELKLRALHNSELPHVWWIGVGSLSAAPFHAAGNHSRGSKRNTLSRAISSYIPTIKALAYARQKKLNLGPNCRLLLVTMPTTPDTPATPFIPASTRVPTVPDTHGITAMYRSDAIPATPAQKWTPLKNAQKEVHNIVNTVNQRSTTRFESPTVTQVLEELPYHHVIHFACHGISDPANPSNSHLLLHGDDPSKPGKLTVKAISRMNIKDAQVAYLSACCTADNPSTALANESIHITSGFQLAGFSHVLGTLWDSNDEACRKVSVEFYRTLFHQDRTVDEGHRVVSTDFHHAVKKLRSEMLGQPIKWASFVHTGAWAAIVLVSWPFFW</sequence>
<evidence type="ECO:0000259" key="1">
    <source>
        <dbReference type="Pfam" id="PF12770"/>
    </source>
</evidence>
<gene>
    <name evidence="2" type="ORF">Q9L58_005600</name>
</gene>
<dbReference type="InterPro" id="IPR024983">
    <property type="entry name" value="CHAT_dom"/>
</dbReference>
<dbReference type="Pfam" id="PF12770">
    <property type="entry name" value="CHAT"/>
    <property type="match status" value="1"/>
</dbReference>
<dbReference type="EMBL" id="JBBBZM010000069">
    <property type="protein sequence ID" value="KAL0635469.1"/>
    <property type="molecule type" value="Genomic_DNA"/>
</dbReference>
<evidence type="ECO:0000313" key="3">
    <source>
        <dbReference type="Proteomes" id="UP001447188"/>
    </source>
</evidence>
<evidence type="ECO:0000313" key="2">
    <source>
        <dbReference type="EMBL" id="KAL0635469.1"/>
    </source>
</evidence>
<organism evidence="2 3">
    <name type="scientific">Discina gigas</name>
    <dbReference type="NCBI Taxonomy" id="1032678"/>
    <lineage>
        <taxon>Eukaryota</taxon>
        <taxon>Fungi</taxon>
        <taxon>Dikarya</taxon>
        <taxon>Ascomycota</taxon>
        <taxon>Pezizomycotina</taxon>
        <taxon>Pezizomycetes</taxon>
        <taxon>Pezizales</taxon>
        <taxon>Discinaceae</taxon>
        <taxon>Discina</taxon>
    </lineage>
</organism>
<protein>
    <recommendedName>
        <fullName evidence="1">CHAT domain-containing protein</fullName>
    </recommendedName>
</protein>
<reference evidence="2 3" key="1">
    <citation type="submission" date="2024-02" db="EMBL/GenBank/DDBJ databases">
        <title>Discinaceae phylogenomics.</title>
        <authorList>
            <person name="Dirks A.C."/>
            <person name="James T.Y."/>
        </authorList>
    </citation>
    <scope>NUCLEOTIDE SEQUENCE [LARGE SCALE GENOMIC DNA]</scope>
    <source>
        <strain evidence="2 3">ACD0624</strain>
    </source>
</reference>
<keyword evidence="3" id="KW-1185">Reference proteome</keyword>
<name>A0ABR3GHP8_9PEZI</name>
<comment type="caution">
    <text evidence="2">The sequence shown here is derived from an EMBL/GenBank/DDBJ whole genome shotgun (WGS) entry which is preliminary data.</text>
</comment>